<sequence length="172" mass="19740">MSAWVRHVGPWLARRAENVAALMLALMFLAFLLQIVFRYALNLPIGWTHEISVILWIWLVLWGASFVITEREEIRFDIIYGAVGPGPRRIMCIITAIALIALYTISLPAIVDYVTFMKVERTGYLKIRFDWLFSIYVVFVIATIIRYIWLAWQAMRGVAPDEFDPTKAGSGV</sequence>
<dbReference type="PATRIC" id="fig|1225564.3.peg.2137"/>
<dbReference type="OrthoDB" id="4250245at2"/>
<dbReference type="EMBL" id="LCYG01000019">
    <property type="protein sequence ID" value="KLK93594.1"/>
    <property type="molecule type" value="Genomic_DNA"/>
</dbReference>
<dbReference type="PANTHER" id="PTHR35011:SF2">
    <property type="entry name" value="2,3-DIKETO-L-GULONATE TRAP TRANSPORTER SMALL PERMEASE PROTEIN YIAM"/>
    <property type="match status" value="1"/>
</dbReference>
<comment type="caution">
    <text evidence="11">The sequence shown here is derived from an EMBL/GenBank/DDBJ whole genome shotgun (WGS) entry which is preliminary data.</text>
</comment>
<dbReference type="GO" id="GO:0015740">
    <property type="term" value="P:C4-dicarboxylate transport"/>
    <property type="evidence" value="ECO:0007669"/>
    <property type="project" value="TreeGrafter"/>
</dbReference>
<dbReference type="InterPro" id="IPR055348">
    <property type="entry name" value="DctQ"/>
</dbReference>
<evidence type="ECO:0000256" key="1">
    <source>
        <dbReference type="ARBA" id="ARBA00004429"/>
    </source>
</evidence>
<dbReference type="Pfam" id="PF04290">
    <property type="entry name" value="DctQ"/>
    <property type="match status" value="1"/>
</dbReference>
<dbReference type="AlphaFoldDB" id="A0A0H1RET1"/>
<dbReference type="RefSeq" id="WP_047188477.1">
    <property type="nucleotide sequence ID" value="NZ_LCYG01000019.1"/>
</dbReference>
<dbReference type="PANTHER" id="PTHR35011">
    <property type="entry name" value="2,3-DIKETO-L-GULONATE TRAP TRANSPORTER SMALL PERMEASE PROTEIN YIAM"/>
    <property type="match status" value="1"/>
</dbReference>
<protein>
    <recommendedName>
        <fullName evidence="9">TRAP transporter small permease protein</fullName>
    </recommendedName>
</protein>
<name>A0A0H1RET1_9HYPH</name>
<keyword evidence="4 9" id="KW-0997">Cell inner membrane</keyword>
<evidence type="ECO:0000256" key="9">
    <source>
        <dbReference type="RuleBase" id="RU369079"/>
    </source>
</evidence>
<comment type="subunit">
    <text evidence="9">The complex comprises the extracytoplasmic solute receptor protein and the two transmembrane proteins.</text>
</comment>
<evidence type="ECO:0000313" key="11">
    <source>
        <dbReference type="EMBL" id="KLK93594.1"/>
    </source>
</evidence>
<evidence type="ECO:0000256" key="6">
    <source>
        <dbReference type="ARBA" id="ARBA00022989"/>
    </source>
</evidence>
<keyword evidence="2 9" id="KW-0813">Transport</keyword>
<comment type="subcellular location">
    <subcellularLocation>
        <location evidence="1 9">Cell inner membrane</location>
        <topology evidence="1 9">Multi-pass membrane protein</topology>
    </subcellularLocation>
</comment>
<keyword evidence="7 9" id="KW-0472">Membrane</keyword>
<keyword evidence="6 9" id="KW-1133">Transmembrane helix</keyword>
<evidence type="ECO:0000259" key="10">
    <source>
        <dbReference type="Pfam" id="PF04290"/>
    </source>
</evidence>
<keyword evidence="5 9" id="KW-0812">Transmembrane</keyword>
<feature type="transmembrane region" description="Helical" evidence="9">
    <location>
        <begin position="53"/>
        <end position="69"/>
    </location>
</feature>
<comment type="similarity">
    <text evidence="8 9">Belongs to the TRAP transporter small permease family.</text>
</comment>
<evidence type="ECO:0000256" key="4">
    <source>
        <dbReference type="ARBA" id="ARBA00022519"/>
    </source>
</evidence>
<reference evidence="11 12" key="1">
    <citation type="submission" date="2015-05" db="EMBL/GenBank/DDBJ databases">
        <title>Draft genome sequence of Microvirga vignae strain BR3299, a novel nitrogen fixing bacteria isolated from Brazil semi-aired region.</title>
        <authorList>
            <person name="Zilli J.E."/>
            <person name="Passos S.R."/>
            <person name="Leite J."/>
            <person name="Baldani J.I."/>
            <person name="Xavier G.R."/>
            <person name="Rumjaneck N.G."/>
            <person name="Simoes-Araujo J.L."/>
        </authorList>
    </citation>
    <scope>NUCLEOTIDE SEQUENCE [LARGE SCALE GENOMIC DNA]</scope>
    <source>
        <strain evidence="11 12">BR3299</strain>
    </source>
</reference>
<accession>A0A0H1RET1</accession>
<organism evidence="11 12">
    <name type="scientific">Microvirga vignae</name>
    <dbReference type="NCBI Taxonomy" id="1225564"/>
    <lineage>
        <taxon>Bacteria</taxon>
        <taxon>Pseudomonadati</taxon>
        <taxon>Pseudomonadota</taxon>
        <taxon>Alphaproteobacteria</taxon>
        <taxon>Hyphomicrobiales</taxon>
        <taxon>Methylobacteriaceae</taxon>
        <taxon>Microvirga</taxon>
    </lineage>
</organism>
<evidence type="ECO:0000256" key="7">
    <source>
        <dbReference type="ARBA" id="ARBA00023136"/>
    </source>
</evidence>
<feature type="transmembrane region" description="Helical" evidence="9">
    <location>
        <begin position="131"/>
        <end position="149"/>
    </location>
</feature>
<evidence type="ECO:0000256" key="5">
    <source>
        <dbReference type="ARBA" id="ARBA00022692"/>
    </source>
</evidence>
<feature type="transmembrane region" description="Helical" evidence="9">
    <location>
        <begin position="90"/>
        <end position="111"/>
    </location>
</feature>
<gene>
    <name evidence="11" type="ORF">AA309_07995</name>
</gene>
<dbReference type="STRING" id="1225564.AA309_07995"/>
<evidence type="ECO:0000313" key="12">
    <source>
        <dbReference type="Proteomes" id="UP000035489"/>
    </source>
</evidence>
<evidence type="ECO:0000256" key="3">
    <source>
        <dbReference type="ARBA" id="ARBA00022475"/>
    </source>
</evidence>
<comment type="function">
    <text evidence="9">Part of the tripartite ATP-independent periplasmic (TRAP) transport system.</text>
</comment>
<feature type="domain" description="Tripartite ATP-independent periplasmic transporters DctQ component" evidence="10">
    <location>
        <begin position="27"/>
        <end position="156"/>
    </location>
</feature>
<feature type="transmembrane region" description="Helical" evidence="9">
    <location>
        <begin position="21"/>
        <end position="41"/>
    </location>
</feature>
<dbReference type="Proteomes" id="UP000035489">
    <property type="component" value="Unassembled WGS sequence"/>
</dbReference>
<dbReference type="GO" id="GO:0005886">
    <property type="term" value="C:plasma membrane"/>
    <property type="evidence" value="ECO:0007669"/>
    <property type="project" value="UniProtKB-SubCell"/>
</dbReference>
<evidence type="ECO:0000256" key="8">
    <source>
        <dbReference type="ARBA" id="ARBA00038436"/>
    </source>
</evidence>
<keyword evidence="12" id="KW-1185">Reference proteome</keyword>
<dbReference type="InterPro" id="IPR007387">
    <property type="entry name" value="TRAP_DctQ"/>
</dbReference>
<keyword evidence="3" id="KW-1003">Cell membrane</keyword>
<evidence type="ECO:0000256" key="2">
    <source>
        <dbReference type="ARBA" id="ARBA00022448"/>
    </source>
</evidence>
<dbReference type="GO" id="GO:0022857">
    <property type="term" value="F:transmembrane transporter activity"/>
    <property type="evidence" value="ECO:0007669"/>
    <property type="project" value="UniProtKB-UniRule"/>
</dbReference>
<proteinExistence type="inferred from homology"/>